<dbReference type="Gene3D" id="3.40.50.1820">
    <property type="entry name" value="alpha/beta hydrolase"/>
    <property type="match status" value="1"/>
</dbReference>
<dbReference type="RefSeq" id="WP_377772554.1">
    <property type="nucleotide sequence ID" value="NZ_JBHUOQ010000001.1"/>
</dbReference>
<dbReference type="GO" id="GO:0016740">
    <property type="term" value="F:transferase activity"/>
    <property type="evidence" value="ECO:0007669"/>
    <property type="project" value="UniProtKB-KW"/>
</dbReference>
<evidence type="ECO:0000313" key="2">
    <source>
        <dbReference type="Proteomes" id="UP001597519"/>
    </source>
</evidence>
<dbReference type="EMBL" id="JBHUOQ010000001">
    <property type="protein sequence ID" value="MFD2830020.1"/>
    <property type="molecule type" value="Genomic_DNA"/>
</dbReference>
<accession>A0ABW5WVW1</accession>
<dbReference type="Proteomes" id="UP001597519">
    <property type="component" value="Unassembled WGS sequence"/>
</dbReference>
<gene>
    <name evidence="1" type="ORF">ACFSX4_06015</name>
</gene>
<proteinExistence type="predicted"/>
<keyword evidence="1" id="KW-0808">Transferase</keyword>
<name>A0ABW5WVW1_9STAP</name>
<organism evidence="1 2">
    <name type="scientific">Corticicoccus populi</name>
    <dbReference type="NCBI Taxonomy" id="1812821"/>
    <lineage>
        <taxon>Bacteria</taxon>
        <taxon>Bacillati</taxon>
        <taxon>Bacillota</taxon>
        <taxon>Bacilli</taxon>
        <taxon>Bacillales</taxon>
        <taxon>Staphylococcaceae</taxon>
        <taxon>Corticicoccus</taxon>
    </lineage>
</organism>
<reference evidence="2" key="1">
    <citation type="journal article" date="2019" name="Int. J. Syst. Evol. Microbiol.">
        <title>The Global Catalogue of Microorganisms (GCM) 10K type strain sequencing project: providing services to taxonomists for standard genome sequencing and annotation.</title>
        <authorList>
            <consortium name="The Broad Institute Genomics Platform"/>
            <consortium name="The Broad Institute Genome Sequencing Center for Infectious Disease"/>
            <person name="Wu L."/>
            <person name="Ma J."/>
        </authorList>
    </citation>
    <scope>NUCLEOTIDE SEQUENCE [LARGE SCALE GENOMIC DNA]</scope>
    <source>
        <strain evidence="2">KCTC 33575</strain>
    </source>
</reference>
<dbReference type="InterPro" id="IPR029058">
    <property type="entry name" value="AB_hydrolase_fold"/>
</dbReference>
<protein>
    <submittedName>
        <fullName evidence="1">Glycosyl transferase</fullName>
    </submittedName>
</protein>
<evidence type="ECO:0000313" key="1">
    <source>
        <dbReference type="EMBL" id="MFD2830020.1"/>
    </source>
</evidence>
<keyword evidence="2" id="KW-1185">Reference proteome</keyword>
<dbReference type="SUPFAM" id="SSF53474">
    <property type="entry name" value="alpha/beta-Hydrolases"/>
    <property type="match status" value="1"/>
</dbReference>
<comment type="caution">
    <text evidence="1">The sequence shown here is derived from an EMBL/GenBank/DDBJ whole genome shotgun (WGS) entry which is preliminary data.</text>
</comment>
<sequence length="272" mass="31666">MITANLNEVDKDFIESNNGEILKIYIDELDFYFKLYLKTGSRKLVVFSNGALDITKKQPPVFMRSSWHEEIQANCLFIDDRTIHNNNLKIGWGIGSKERHYLKDYNKFVNHICTLLDIEKSSLIYYGSSAGGFMSIAMASANRGAKAIVNNPQTYVSRYHEAIVKKLYQQIFPDKSKKEIIAEYSDRLSLVNIMARNKNVPEIFYLQNRLCQSDMDNHLTPLWKNMDRYKLNSRKINFTLYNNRRAGHNPIGKEQTINYINTVVNNEIKNLF</sequence>